<keyword evidence="7" id="KW-0963">Cytoplasm</keyword>
<feature type="region of interest" description="Disordered" evidence="17">
    <location>
        <begin position="204"/>
        <end position="346"/>
    </location>
</feature>
<keyword evidence="10" id="KW-0206">Cytoskeleton</keyword>
<sequence>MFSSGPNYSKLKTNLRLSISRLKLLQKKKTELTEKSRREIADYIAAGKYERAKVRVEYIIREDYLVEALEIVEMYCDLLLARFGLISNMKELDEGISEAVSSLIWVAPRLQSDVQELKVIADLLAAKYGPSFAEACRVESIETISSKLKHKMAIQSPPKILVEKYVIEIAKVYNVHYEPDPQIMEMDKGNDALLIDFSNNSNNLGGGGGIPQPPGFLGYPQPPPLPHFPVPAPFSYPPAPDKEFSGPSAPPPFSYNIPPGDEKESNTDYTDNSLPTYHNLYPDANLQDSNNESLPQEDDKSEENSDDKPKPAPRLKMNDKTYELPELPSVPSTVPHGSGEDKDDIDFDDLTRRFNELKKKILVILIRLMFL</sequence>
<evidence type="ECO:0000256" key="2">
    <source>
        <dbReference type="ARBA" id="ARBA00004259"/>
    </source>
</evidence>
<evidence type="ECO:0000256" key="4">
    <source>
        <dbReference type="ARBA" id="ARBA00004541"/>
    </source>
</evidence>
<dbReference type="PANTHER" id="PTHR12161:SF5">
    <property type="entry name" value="IST1 HOMOLOG"/>
    <property type="match status" value="1"/>
</dbReference>
<comment type="subunit">
    <text evidence="16">Interacts with CHMP1A, CHMP1B, VPS4A and VTA1. Interacts with SPAST, STAMBP, and USP8. May interact with VPS37B. May associate with the ESCRT-I complex. Interacts with MITD1, in competition with VSP4. Interacts with SPART (via MIT domain); leading to the recruitment of SPART to midbodies. Interacts with SPAST.</text>
</comment>
<keyword evidence="9" id="KW-0132">Cell division</keyword>
<evidence type="ECO:0000256" key="6">
    <source>
        <dbReference type="ARBA" id="ARBA00014513"/>
    </source>
</evidence>
<evidence type="ECO:0000256" key="10">
    <source>
        <dbReference type="ARBA" id="ARBA00023212"/>
    </source>
</evidence>
<evidence type="ECO:0000313" key="19">
    <source>
        <dbReference type="Proteomes" id="UP001162156"/>
    </source>
</evidence>
<comment type="subcellular location">
    <subcellularLocation>
        <location evidence="3">Cytoplasm</location>
        <location evidence="3">Cytoskeleton</location>
        <location evidence="3">Microtubule organizing center</location>
        <location evidence="3">Centrosome</location>
    </subcellularLocation>
    <subcellularLocation>
        <location evidence="4">Cytoplasmic vesicle</location>
    </subcellularLocation>
    <subcellularLocation>
        <location evidence="1">Midbody</location>
    </subcellularLocation>
    <subcellularLocation>
        <location evidence="2">Nucleus envelope</location>
    </subcellularLocation>
</comment>
<evidence type="ECO:0000256" key="17">
    <source>
        <dbReference type="SAM" id="MobiDB-lite"/>
    </source>
</evidence>
<evidence type="ECO:0000313" key="18">
    <source>
        <dbReference type="EMBL" id="KAJ8960666.1"/>
    </source>
</evidence>
<evidence type="ECO:0000256" key="1">
    <source>
        <dbReference type="ARBA" id="ARBA00004214"/>
    </source>
</evidence>
<dbReference type="EMBL" id="JANEYF010001640">
    <property type="protein sequence ID" value="KAJ8960666.1"/>
    <property type="molecule type" value="Genomic_DNA"/>
</dbReference>
<dbReference type="GO" id="GO:0005635">
    <property type="term" value="C:nuclear envelope"/>
    <property type="evidence" value="ECO:0007669"/>
    <property type="project" value="UniProtKB-SubCell"/>
</dbReference>
<dbReference type="Pfam" id="PF03398">
    <property type="entry name" value="Ist1"/>
    <property type="match status" value="1"/>
</dbReference>
<evidence type="ECO:0000256" key="7">
    <source>
        <dbReference type="ARBA" id="ARBA00022490"/>
    </source>
</evidence>
<accession>A0AAV8ZAW7</accession>
<dbReference type="InterPro" id="IPR042277">
    <property type="entry name" value="IST1-like"/>
</dbReference>
<protein>
    <recommendedName>
        <fullName evidence="6">IST1 homolog</fullName>
    </recommendedName>
    <alternativeName>
        <fullName evidence="14">Charged multivesicular body protein 8</fullName>
    </alternativeName>
</protein>
<reference evidence="18" key="1">
    <citation type="journal article" date="2023" name="Insect Mol. Biol.">
        <title>Genome sequencing provides insights into the evolution of gene families encoding plant cell wall-degrading enzymes in longhorned beetles.</title>
        <authorList>
            <person name="Shin N.R."/>
            <person name="Okamura Y."/>
            <person name="Kirsch R."/>
            <person name="Pauchet Y."/>
        </authorList>
    </citation>
    <scope>NUCLEOTIDE SEQUENCE</scope>
    <source>
        <strain evidence="18">RBIC_L_NR</strain>
    </source>
</reference>
<feature type="compositionally biased region" description="Polar residues" evidence="17">
    <location>
        <begin position="267"/>
        <end position="276"/>
    </location>
</feature>
<dbReference type="Proteomes" id="UP001162156">
    <property type="component" value="Unassembled WGS sequence"/>
</dbReference>
<dbReference type="GO" id="GO:0005813">
    <property type="term" value="C:centrosome"/>
    <property type="evidence" value="ECO:0007669"/>
    <property type="project" value="UniProtKB-SubCell"/>
</dbReference>
<evidence type="ECO:0000256" key="12">
    <source>
        <dbReference type="ARBA" id="ARBA00023306"/>
    </source>
</evidence>
<proteinExistence type="inferred from homology"/>
<comment type="similarity">
    <text evidence="5">Belongs to the IST1 family.</text>
</comment>
<dbReference type="FunFam" id="1.20.1260.60:FF:000001">
    <property type="entry name" value="IST1 homolog isoform X1"/>
    <property type="match status" value="1"/>
</dbReference>
<evidence type="ECO:0000256" key="14">
    <source>
        <dbReference type="ARBA" id="ARBA00032374"/>
    </source>
</evidence>
<dbReference type="Gene3D" id="1.20.1260.60">
    <property type="entry name" value="Vacuolar protein sorting-associated protein Ist1"/>
    <property type="match status" value="1"/>
</dbReference>
<dbReference type="GO" id="GO:0031410">
    <property type="term" value="C:cytoplasmic vesicle"/>
    <property type="evidence" value="ECO:0007669"/>
    <property type="project" value="UniProtKB-SubCell"/>
</dbReference>
<comment type="function">
    <text evidence="15">ESCRT-III-like protein involved in cytokinesis, nuclear envelope reassembly and endosomal tubulation. Is required for efficient abscission during cytokinesis. Involved in recruiting VPS4A and/or VPS4B to the midbody of dividing cells. During late anaphase, involved in nuclear envelope reassembly and mitotic spindle disassembly together with the ESCRT-III complex: IST1 acts by mediating the recruitment of SPAST to the nuclear membrane, leading to microtubule severing. Recruited to the reforming nuclear envelope (NE) during anaphase by LEMD2. Regulates early endosomal tubulation together with the ESCRT-III complex by mediating the recruitment of SPAST.</text>
</comment>
<evidence type="ECO:0000256" key="13">
    <source>
        <dbReference type="ARBA" id="ARBA00023329"/>
    </source>
</evidence>
<organism evidence="18 19">
    <name type="scientific">Rhamnusium bicolor</name>
    <dbReference type="NCBI Taxonomy" id="1586634"/>
    <lineage>
        <taxon>Eukaryota</taxon>
        <taxon>Metazoa</taxon>
        <taxon>Ecdysozoa</taxon>
        <taxon>Arthropoda</taxon>
        <taxon>Hexapoda</taxon>
        <taxon>Insecta</taxon>
        <taxon>Pterygota</taxon>
        <taxon>Neoptera</taxon>
        <taxon>Endopterygota</taxon>
        <taxon>Coleoptera</taxon>
        <taxon>Polyphaga</taxon>
        <taxon>Cucujiformia</taxon>
        <taxon>Chrysomeloidea</taxon>
        <taxon>Cerambycidae</taxon>
        <taxon>Lepturinae</taxon>
        <taxon>Rhagiini</taxon>
        <taxon>Rhamnusium</taxon>
    </lineage>
</organism>
<evidence type="ECO:0000256" key="11">
    <source>
        <dbReference type="ARBA" id="ARBA00023242"/>
    </source>
</evidence>
<keyword evidence="19" id="KW-1185">Reference proteome</keyword>
<gene>
    <name evidence="18" type="ORF">NQ314_006058</name>
</gene>
<dbReference type="GO" id="GO:0015031">
    <property type="term" value="P:protein transport"/>
    <property type="evidence" value="ECO:0007669"/>
    <property type="project" value="InterPro"/>
</dbReference>
<comment type="caution">
    <text evidence="18">The sequence shown here is derived from an EMBL/GenBank/DDBJ whole genome shotgun (WGS) entry which is preliminary data.</text>
</comment>
<keyword evidence="8" id="KW-0597">Phosphoprotein</keyword>
<dbReference type="GO" id="GO:0030496">
    <property type="term" value="C:midbody"/>
    <property type="evidence" value="ECO:0007669"/>
    <property type="project" value="UniProtKB-SubCell"/>
</dbReference>
<evidence type="ECO:0000256" key="3">
    <source>
        <dbReference type="ARBA" id="ARBA00004300"/>
    </source>
</evidence>
<dbReference type="AlphaFoldDB" id="A0AAV8ZAW7"/>
<evidence type="ECO:0000256" key="16">
    <source>
        <dbReference type="ARBA" id="ARBA00046920"/>
    </source>
</evidence>
<name>A0AAV8ZAW7_9CUCU</name>
<keyword evidence="12" id="KW-0131">Cell cycle</keyword>
<dbReference type="InterPro" id="IPR005061">
    <property type="entry name" value="Ist1"/>
</dbReference>
<evidence type="ECO:0000256" key="9">
    <source>
        <dbReference type="ARBA" id="ARBA00022618"/>
    </source>
</evidence>
<feature type="compositionally biased region" description="Pro residues" evidence="17">
    <location>
        <begin position="220"/>
        <end position="239"/>
    </location>
</feature>
<evidence type="ECO:0000256" key="15">
    <source>
        <dbReference type="ARBA" id="ARBA00046124"/>
    </source>
</evidence>
<dbReference type="GO" id="GO:0051301">
    <property type="term" value="P:cell division"/>
    <property type="evidence" value="ECO:0007669"/>
    <property type="project" value="UniProtKB-KW"/>
</dbReference>
<keyword evidence="11" id="KW-0539">Nucleus</keyword>
<evidence type="ECO:0000256" key="8">
    <source>
        <dbReference type="ARBA" id="ARBA00022553"/>
    </source>
</evidence>
<evidence type="ECO:0000256" key="5">
    <source>
        <dbReference type="ARBA" id="ARBA00005536"/>
    </source>
</evidence>
<keyword evidence="13" id="KW-0968">Cytoplasmic vesicle</keyword>
<dbReference type="PANTHER" id="PTHR12161">
    <property type="entry name" value="IST1 FAMILY MEMBER"/>
    <property type="match status" value="1"/>
</dbReference>
<feature type="compositionally biased region" description="Basic and acidic residues" evidence="17">
    <location>
        <begin position="302"/>
        <end position="323"/>
    </location>
</feature>